<dbReference type="Pfam" id="PF04773">
    <property type="entry name" value="FecR"/>
    <property type="match status" value="1"/>
</dbReference>
<dbReference type="Gene3D" id="3.55.50.30">
    <property type="match status" value="1"/>
</dbReference>
<feature type="domain" description="Protein FecR C-terminal" evidence="3">
    <location>
        <begin position="269"/>
        <end position="335"/>
    </location>
</feature>
<dbReference type="PIRSF" id="PIRSF018266">
    <property type="entry name" value="FecR"/>
    <property type="match status" value="1"/>
</dbReference>
<evidence type="ECO:0000259" key="3">
    <source>
        <dbReference type="Pfam" id="PF16344"/>
    </source>
</evidence>
<organism evidence="4 5">
    <name type="scientific">Pseudarcicella hirudinis</name>
    <dbReference type="NCBI Taxonomy" id="1079859"/>
    <lineage>
        <taxon>Bacteria</taxon>
        <taxon>Pseudomonadati</taxon>
        <taxon>Bacteroidota</taxon>
        <taxon>Cytophagia</taxon>
        <taxon>Cytophagales</taxon>
        <taxon>Flectobacillaceae</taxon>
        <taxon>Pseudarcicella</taxon>
    </lineage>
</organism>
<dbReference type="OrthoDB" id="1452822at2"/>
<keyword evidence="1" id="KW-1133">Transmembrane helix</keyword>
<dbReference type="Proteomes" id="UP000199306">
    <property type="component" value="Unassembled WGS sequence"/>
</dbReference>
<protein>
    <submittedName>
        <fullName evidence="4">Ferric-dicitrate binding protein FerR, regulates iron transport through sigma-19</fullName>
    </submittedName>
</protein>
<dbReference type="GO" id="GO:0016989">
    <property type="term" value="F:sigma factor antagonist activity"/>
    <property type="evidence" value="ECO:0007669"/>
    <property type="project" value="TreeGrafter"/>
</dbReference>
<proteinExistence type="predicted"/>
<dbReference type="InterPro" id="IPR006860">
    <property type="entry name" value="FecR"/>
</dbReference>
<dbReference type="InterPro" id="IPR032508">
    <property type="entry name" value="FecR_C"/>
</dbReference>
<keyword evidence="1" id="KW-0472">Membrane</keyword>
<gene>
    <name evidence="4" type="ORF">SAMN04515674_10139</name>
</gene>
<keyword evidence="5" id="KW-1185">Reference proteome</keyword>
<dbReference type="EMBL" id="FOXH01000001">
    <property type="protein sequence ID" value="SFP02668.1"/>
    <property type="molecule type" value="Genomic_DNA"/>
</dbReference>
<feature type="domain" description="FecR protein" evidence="2">
    <location>
        <begin position="131"/>
        <end position="219"/>
    </location>
</feature>
<keyword evidence="1" id="KW-0812">Transmembrane</keyword>
<dbReference type="AlphaFoldDB" id="A0A1I5LZ74"/>
<dbReference type="Pfam" id="PF16344">
    <property type="entry name" value="FecR_C"/>
    <property type="match status" value="1"/>
</dbReference>
<evidence type="ECO:0000256" key="1">
    <source>
        <dbReference type="SAM" id="Phobius"/>
    </source>
</evidence>
<reference evidence="4 5" key="1">
    <citation type="submission" date="2016-10" db="EMBL/GenBank/DDBJ databases">
        <authorList>
            <person name="de Groot N.N."/>
        </authorList>
    </citation>
    <scope>NUCLEOTIDE SEQUENCE [LARGE SCALE GENOMIC DNA]</scope>
    <source>
        <strain evidence="5">E92,LMG 26720,CCM 7988</strain>
    </source>
</reference>
<dbReference type="STRING" id="1079859.SAMN04515674_10139"/>
<dbReference type="InterPro" id="IPR012373">
    <property type="entry name" value="Ferrdict_sens_TM"/>
</dbReference>
<feature type="transmembrane region" description="Helical" evidence="1">
    <location>
        <begin position="82"/>
        <end position="102"/>
    </location>
</feature>
<dbReference type="Gene3D" id="2.60.120.1440">
    <property type="match status" value="1"/>
</dbReference>
<sequence>MQNKNQIDPELLNKYLEGKCSEEETKFVENWYNSIQGNKDYLSALSALDRSVLEAETLDNIHQRLDLTVHGERQVFRFNKSLAWSLGIAASVLLVLGILWIYNPERQLGDTLLSKVSGENVKMIRFVNTQTQLFQYHLPDGTKVWLHPQAAIEYPEAFEANERKVSFKGEGFFEVFRDAKRPFYIKSDNMLIRVLGTSFNVKAKPNQSIFNVSVVTGSVSVKGIKDDSKNLGVILKPREEVFYDIKSNRLTVSRIAEKPQREIYEPVSIQFNETPVKEVLEQLEKKFNVKIEVFNQAVFKCRLTADFNNQSLPVILELLCTSLDATYTFSEGTLILEGAGCD</sequence>
<evidence type="ECO:0000259" key="2">
    <source>
        <dbReference type="Pfam" id="PF04773"/>
    </source>
</evidence>
<name>A0A1I5LZ74_9BACT</name>
<dbReference type="PANTHER" id="PTHR30273:SF2">
    <property type="entry name" value="PROTEIN FECR"/>
    <property type="match status" value="1"/>
</dbReference>
<evidence type="ECO:0000313" key="4">
    <source>
        <dbReference type="EMBL" id="SFP02668.1"/>
    </source>
</evidence>
<accession>A0A1I5LZ74</accession>
<dbReference type="RefSeq" id="WP_092010353.1">
    <property type="nucleotide sequence ID" value="NZ_FOXH01000001.1"/>
</dbReference>
<evidence type="ECO:0000313" key="5">
    <source>
        <dbReference type="Proteomes" id="UP000199306"/>
    </source>
</evidence>
<dbReference type="PANTHER" id="PTHR30273">
    <property type="entry name" value="PERIPLASMIC SIGNAL SENSOR AND SIGMA FACTOR ACTIVATOR FECR-RELATED"/>
    <property type="match status" value="1"/>
</dbReference>